<protein>
    <submittedName>
        <fullName evidence="5">Uncharacterized protein</fullName>
    </submittedName>
</protein>
<keyword evidence="4" id="KW-0812">Transmembrane</keyword>
<feature type="transmembrane region" description="Helical" evidence="4">
    <location>
        <begin position="419"/>
        <end position="438"/>
    </location>
</feature>
<dbReference type="STRING" id="1802697.A2925_02130"/>
<feature type="transmembrane region" description="Helical" evidence="4">
    <location>
        <begin position="205"/>
        <end position="226"/>
    </location>
</feature>
<feature type="transmembrane region" description="Helical" evidence="4">
    <location>
        <begin position="52"/>
        <end position="71"/>
    </location>
</feature>
<gene>
    <name evidence="5" type="ORF">A2925_02130</name>
</gene>
<feature type="transmembrane region" description="Helical" evidence="4">
    <location>
        <begin position="138"/>
        <end position="160"/>
    </location>
</feature>
<feature type="transmembrane region" description="Helical" evidence="4">
    <location>
        <begin position="285"/>
        <end position="304"/>
    </location>
</feature>
<dbReference type="PANTHER" id="PTHR45586:SF1">
    <property type="entry name" value="LIPOPOLYSACCHARIDE ASSEMBLY PROTEIN B"/>
    <property type="match status" value="1"/>
</dbReference>
<keyword evidence="4" id="KW-1133">Transmembrane helix</keyword>
<keyword evidence="4" id="KW-0472">Membrane</keyword>
<feature type="transmembrane region" description="Helical" evidence="4">
    <location>
        <begin position="246"/>
        <end position="273"/>
    </location>
</feature>
<dbReference type="InterPro" id="IPR051012">
    <property type="entry name" value="CellSynth/LPSAsmb/PSIAsmb"/>
</dbReference>
<evidence type="ECO:0000256" key="4">
    <source>
        <dbReference type="SAM" id="Phobius"/>
    </source>
</evidence>
<feature type="transmembrane region" description="Helical" evidence="4">
    <location>
        <begin position="83"/>
        <end position="105"/>
    </location>
</feature>
<dbReference type="SUPFAM" id="SSF48452">
    <property type="entry name" value="TPR-like"/>
    <property type="match status" value="1"/>
</dbReference>
<sequence length="813" mass="89194">MNFKFWKKGESHSQFFSQEGGQTVYEEVQPEEVPEVVREPRDPNSGKIYTQIIQWALYIGAFLLPLFFLPVTTGILDLNKQMLLITVAGVGLVAWLLGIVSSGWLSWRNNYLNNGVIAVLAATLLGTLFSLVKFKSLFGVSISLSNSLVSIFALTVLYFLAVNNFNDRGKKLRSVFELSLVVTFVYGLLQIFGVHLIGSVANSQAFNTVGSLNALGLLAAVSLPLFSKSKIYLKWLDRAYLEKVGFVAALLLLFILNWWVLWTITIAGMVAMIVFENLGGGKFRIANLLLPMTVIVLGVFLMVVDFNLSALKANLPVEISPSFKLSTDIAGGVLKEKLVFGYGPENFSLAFDKYGAKNLATTNLANVRFSDSASEIINWVIGGGVVAAVALLCLLLCIGRALWKFRRNYFMGNESEDPAGDAAVLSVLTALVVGLFLYPFNLTAMFSLYLFMALAVLVLWNKESRDFNIEDKMSLSLVSSLGFIAGLILVLVGIYFGSTIYIADAKYSQALKESDKSKAAGLLVEAINWNGQDERYFRSASQVALNLLASEVSKPASADRNSKIQNYTTTAVNLAKSATEVGPLEAGNWENLGTIYQNLITFVEGVDVLAENAYLRAVELRPGDATIYNRIGSMYLTEAELLRRAALAGGSNAVRLRNAANLALDKSEDNFKRAVEFSSNFGLAIYNLGLVYERQGRVIEAIAQIEKILPANANQPALLFELALLYYRANQKDNAVAALERALVLAPDYANARWYLGLIYEERGNLDGAIAQMEGILSVEVNKGNSLVTKKLEELKNGQRAIPPEKVLDQQPL</sequence>
<feature type="transmembrane region" description="Helical" evidence="4">
    <location>
        <begin position="180"/>
        <end position="198"/>
    </location>
</feature>
<comment type="caution">
    <text evidence="5">The sequence shown here is derived from an EMBL/GenBank/DDBJ whole genome shotgun (WGS) entry which is preliminary data.</text>
</comment>
<dbReference type="Pfam" id="PF13432">
    <property type="entry name" value="TPR_16"/>
    <property type="match status" value="1"/>
</dbReference>
<keyword evidence="1" id="KW-0677">Repeat</keyword>
<feature type="transmembrane region" description="Helical" evidence="4">
    <location>
        <begin position="376"/>
        <end position="398"/>
    </location>
</feature>
<dbReference type="InterPro" id="IPR011990">
    <property type="entry name" value="TPR-like_helical_dom_sf"/>
</dbReference>
<dbReference type="PROSITE" id="PS50005">
    <property type="entry name" value="TPR"/>
    <property type="match status" value="1"/>
</dbReference>
<reference evidence="5 6" key="1">
    <citation type="journal article" date="2016" name="Nat. Commun.">
        <title>Thousands of microbial genomes shed light on interconnected biogeochemical processes in an aquifer system.</title>
        <authorList>
            <person name="Anantharaman K."/>
            <person name="Brown C.T."/>
            <person name="Hug L.A."/>
            <person name="Sharon I."/>
            <person name="Castelle C.J."/>
            <person name="Probst A.J."/>
            <person name="Thomas B.C."/>
            <person name="Singh A."/>
            <person name="Wilkins M.J."/>
            <person name="Karaoz U."/>
            <person name="Brodie E.L."/>
            <person name="Williams K.H."/>
            <person name="Hubbard S.S."/>
            <person name="Banfield J.F."/>
        </authorList>
    </citation>
    <scope>NUCLEOTIDE SEQUENCE [LARGE SCALE GENOMIC DNA]</scope>
</reference>
<feature type="transmembrane region" description="Helical" evidence="4">
    <location>
        <begin position="111"/>
        <end position="131"/>
    </location>
</feature>
<evidence type="ECO:0000256" key="3">
    <source>
        <dbReference type="PROSITE-ProRule" id="PRU00339"/>
    </source>
</evidence>
<dbReference type="Proteomes" id="UP000178256">
    <property type="component" value="Unassembled WGS sequence"/>
</dbReference>
<dbReference type="EMBL" id="MGKL01000018">
    <property type="protein sequence ID" value="OGN25506.1"/>
    <property type="molecule type" value="Genomic_DNA"/>
</dbReference>
<evidence type="ECO:0000256" key="2">
    <source>
        <dbReference type="ARBA" id="ARBA00022803"/>
    </source>
</evidence>
<dbReference type="SMART" id="SM00028">
    <property type="entry name" value="TPR"/>
    <property type="match status" value="3"/>
</dbReference>
<keyword evidence="2 3" id="KW-0802">TPR repeat</keyword>
<organism evidence="5 6">
    <name type="scientific">Candidatus Yanofskybacteria bacterium RIFCSPLOWO2_01_FULL_44_22</name>
    <dbReference type="NCBI Taxonomy" id="1802697"/>
    <lineage>
        <taxon>Bacteria</taxon>
        <taxon>Candidatus Yanofskyibacteriota</taxon>
    </lineage>
</organism>
<feature type="repeat" description="TPR" evidence="3">
    <location>
        <begin position="716"/>
        <end position="749"/>
    </location>
</feature>
<proteinExistence type="predicted"/>
<dbReference type="PANTHER" id="PTHR45586">
    <property type="entry name" value="TPR REPEAT-CONTAINING PROTEIN PA4667"/>
    <property type="match status" value="1"/>
</dbReference>
<feature type="transmembrane region" description="Helical" evidence="4">
    <location>
        <begin position="444"/>
        <end position="461"/>
    </location>
</feature>
<accession>A0A1F8GLG5</accession>
<feature type="transmembrane region" description="Helical" evidence="4">
    <location>
        <begin position="473"/>
        <end position="496"/>
    </location>
</feature>
<evidence type="ECO:0000313" key="6">
    <source>
        <dbReference type="Proteomes" id="UP000178256"/>
    </source>
</evidence>
<evidence type="ECO:0000256" key="1">
    <source>
        <dbReference type="ARBA" id="ARBA00022737"/>
    </source>
</evidence>
<evidence type="ECO:0000313" key="5">
    <source>
        <dbReference type="EMBL" id="OGN25506.1"/>
    </source>
</evidence>
<dbReference type="InterPro" id="IPR019734">
    <property type="entry name" value="TPR_rpt"/>
</dbReference>
<dbReference type="Gene3D" id="1.25.40.10">
    <property type="entry name" value="Tetratricopeptide repeat domain"/>
    <property type="match status" value="2"/>
</dbReference>
<dbReference type="AlphaFoldDB" id="A0A1F8GLG5"/>
<name>A0A1F8GLG5_9BACT</name>